<protein>
    <submittedName>
        <fullName evidence="1">Uncharacterized protein DUF3243</fullName>
    </submittedName>
</protein>
<sequence length="110" mass="12793">MEENHMIHKNGEVDTDKVDETLNRMDSERADEILGNFDEFKSYLSKRIQLGKSAGLNEEQLANTAQQIADYLADNVEPRNREEQLLRELWKVGNEEEQHKLAHMLVKLAQ</sequence>
<name>A0A4R2B6Q2_9BACI</name>
<dbReference type="InterPro" id="IPR021637">
    <property type="entry name" value="DUF3243"/>
</dbReference>
<accession>A0A4R2B6Q2</accession>
<evidence type="ECO:0000313" key="1">
    <source>
        <dbReference type="EMBL" id="TCN22246.1"/>
    </source>
</evidence>
<dbReference type="Gene3D" id="1.10.760.20">
    <property type="entry name" value="Protein of unknown function DUF3243"/>
    <property type="match status" value="1"/>
</dbReference>
<dbReference type="InterPro" id="IPR038292">
    <property type="entry name" value="YmfJ/YflH_sf"/>
</dbReference>
<reference evidence="1 2" key="1">
    <citation type="journal article" date="2015" name="Stand. Genomic Sci.">
        <title>Genomic Encyclopedia of Bacterial and Archaeal Type Strains, Phase III: the genomes of soil and plant-associated and newly described type strains.</title>
        <authorList>
            <person name="Whitman W.B."/>
            <person name="Woyke T."/>
            <person name="Klenk H.P."/>
            <person name="Zhou Y."/>
            <person name="Lilburn T.G."/>
            <person name="Beck B.J."/>
            <person name="De Vos P."/>
            <person name="Vandamme P."/>
            <person name="Eisen J.A."/>
            <person name="Garrity G."/>
            <person name="Hugenholtz P."/>
            <person name="Kyrpides N.C."/>
        </authorList>
    </citation>
    <scope>NUCLEOTIDE SEQUENCE [LARGE SCALE GENOMIC DNA]</scope>
    <source>
        <strain evidence="1 2">CV53</strain>
    </source>
</reference>
<comment type="caution">
    <text evidence="1">The sequence shown here is derived from an EMBL/GenBank/DDBJ whole genome shotgun (WGS) entry which is preliminary data.</text>
</comment>
<organism evidence="1 2">
    <name type="scientific">Mesobacillus foraminis</name>
    <dbReference type="NCBI Taxonomy" id="279826"/>
    <lineage>
        <taxon>Bacteria</taxon>
        <taxon>Bacillati</taxon>
        <taxon>Bacillota</taxon>
        <taxon>Bacilli</taxon>
        <taxon>Bacillales</taxon>
        <taxon>Bacillaceae</taxon>
        <taxon>Mesobacillus</taxon>
    </lineage>
</organism>
<evidence type="ECO:0000313" key="2">
    <source>
        <dbReference type="Proteomes" id="UP000295689"/>
    </source>
</evidence>
<proteinExistence type="predicted"/>
<dbReference type="Proteomes" id="UP000295689">
    <property type="component" value="Unassembled WGS sequence"/>
</dbReference>
<dbReference type="AlphaFoldDB" id="A0A4R2B6Q2"/>
<dbReference type="RefSeq" id="WP_132009968.1">
    <property type="nucleotide sequence ID" value="NZ_JABUHM010000013.1"/>
</dbReference>
<gene>
    <name evidence="1" type="ORF">EV146_11183</name>
</gene>
<keyword evidence="2" id="KW-1185">Reference proteome</keyword>
<dbReference type="Pfam" id="PF11588">
    <property type="entry name" value="DUF3243"/>
    <property type="match status" value="1"/>
</dbReference>
<dbReference type="EMBL" id="SLVV01000011">
    <property type="protein sequence ID" value="TCN22246.1"/>
    <property type="molecule type" value="Genomic_DNA"/>
</dbReference>